<dbReference type="Proteomes" id="UP001497457">
    <property type="component" value="Chromosome 1b"/>
</dbReference>
<dbReference type="InterPro" id="IPR057228">
    <property type="entry name" value="DUF7906"/>
</dbReference>
<keyword evidence="1" id="KW-0472">Membrane</keyword>
<dbReference type="EMBL" id="OZ075111">
    <property type="protein sequence ID" value="CAL4887948.1"/>
    <property type="molecule type" value="Genomic_DNA"/>
</dbReference>
<keyword evidence="1" id="KW-1133">Transmembrane helix</keyword>
<reference evidence="5" key="1">
    <citation type="submission" date="2024-06" db="EMBL/GenBank/DDBJ databases">
        <authorList>
            <person name="Ryan C."/>
        </authorList>
    </citation>
    <scope>NUCLEOTIDE SEQUENCE [LARGE SCALE GENOMIC DNA]</scope>
</reference>
<reference evidence="4 5" key="2">
    <citation type="submission" date="2024-10" db="EMBL/GenBank/DDBJ databases">
        <authorList>
            <person name="Ryan C."/>
        </authorList>
    </citation>
    <scope>NUCLEOTIDE SEQUENCE [LARGE SCALE GENOMIC DNA]</scope>
</reference>
<gene>
    <name evidence="4" type="ORF">URODEC1_LOCUS2005</name>
</gene>
<evidence type="ECO:0000256" key="1">
    <source>
        <dbReference type="SAM" id="Phobius"/>
    </source>
</evidence>
<evidence type="ECO:0000313" key="4">
    <source>
        <dbReference type="EMBL" id="CAL4887948.1"/>
    </source>
</evidence>
<dbReference type="AlphaFoldDB" id="A0ABC8VE31"/>
<keyword evidence="2" id="KW-0732">Signal</keyword>
<feature type="signal peptide" evidence="2">
    <location>
        <begin position="1"/>
        <end position="28"/>
    </location>
</feature>
<proteinExistence type="predicted"/>
<accession>A0ABC8VE31</accession>
<organism evidence="4 5">
    <name type="scientific">Urochloa decumbens</name>
    <dbReference type="NCBI Taxonomy" id="240449"/>
    <lineage>
        <taxon>Eukaryota</taxon>
        <taxon>Viridiplantae</taxon>
        <taxon>Streptophyta</taxon>
        <taxon>Embryophyta</taxon>
        <taxon>Tracheophyta</taxon>
        <taxon>Spermatophyta</taxon>
        <taxon>Magnoliopsida</taxon>
        <taxon>Liliopsida</taxon>
        <taxon>Poales</taxon>
        <taxon>Poaceae</taxon>
        <taxon>PACMAD clade</taxon>
        <taxon>Panicoideae</taxon>
        <taxon>Panicodae</taxon>
        <taxon>Paniceae</taxon>
        <taxon>Melinidinae</taxon>
        <taxon>Urochloa</taxon>
    </lineage>
</organism>
<evidence type="ECO:0000259" key="3">
    <source>
        <dbReference type="Pfam" id="PF25483"/>
    </source>
</evidence>
<protein>
    <recommendedName>
        <fullName evidence="3">DUF7906 domain-containing protein</fullName>
    </recommendedName>
</protein>
<evidence type="ECO:0000313" key="5">
    <source>
        <dbReference type="Proteomes" id="UP001497457"/>
    </source>
</evidence>
<evidence type="ECO:0000256" key="2">
    <source>
        <dbReference type="SAM" id="SignalP"/>
    </source>
</evidence>
<dbReference type="PANTHER" id="PTHR31515">
    <property type="entry name" value="TRANSMEMBRANE PROTEIN-RELATED"/>
    <property type="match status" value="1"/>
</dbReference>
<keyword evidence="1" id="KW-0812">Transmembrane</keyword>
<name>A0ABC8VE31_9POAL</name>
<dbReference type="PANTHER" id="PTHR31515:SF2">
    <property type="entry name" value="TRANSMEMBRANE PROTEIN"/>
    <property type="match status" value="1"/>
</dbReference>
<feature type="domain" description="DUF7906" evidence="3">
    <location>
        <begin position="387"/>
        <end position="437"/>
    </location>
</feature>
<keyword evidence="5" id="KW-1185">Reference proteome</keyword>
<feature type="chain" id="PRO_5044872933" description="DUF7906 domain-containing protein" evidence="2">
    <location>
        <begin position="29"/>
        <end position="952"/>
    </location>
</feature>
<feature type="transmembrane region" description="Helical" evidence="1">
    <location>
        <begin position="926"/>
        <end position="942"/>
    </location>
</feature>
<sequence>MASSRRRSYLLALPLLLLLLAQAPSPEAAESTPGTRARKIGGSGASSVFSLFNLKAKSKFWTESVIRTEFDDLEGSASRDSSKKGMLNFTRAGNIASYMSLAEVDSIYLPIPVNFIFIGFDGKGGHEFKLGPEELERWFTKIDHIFEYTRIPPVGEVLTPFYKTTIKKLRQYELPLVSHVNHNFSVHAIHMGEDVLSVFEHAIKVLSRREDLADSRENEEGTLQVDSAQMEHVFSTLVDHLQIQEAYNIFILNPKPISKSINYGYRKGFSESEINLLRENKTLQARILQSKRDDKLFLDIEKGVNRKPLYESHPLSSFSWASTDSMDMGDWSKKCKEALSKFERLKEGKSKDDIVYDKAVQILHGTKDEMHDILDNALKSSGLKGLHAECLTDIWIGRERFAFVDLSAGPFAWGPSVGGDGVRTELSLPNVAKTVGAVAVTEEEAEEKLQDTIRERFSSFGESYHAVDILLAEIDVYELFAFKHCVGRRVQLALCKELDERMHDLKNELEGYNTGDSDEINKKKALDALKRMENWNLFRDTKEEHHSYTVAHDSFLAQLGSMLWGSMRHVIAPSVSHRAYHYYEKLSFQLYFVTQEKVRSIKQLPVNVKSITESLNSVLLRHQKSMFSQQMLSLSDEPALMMAFSMARRAAAVPLLLVNGTYKSTVSTYLDSAILQHQLQKLSEHNSFKGRHSNHRSTLEVPIFWFIHSEPLLLDKHYQAKALSNMVVVVQSDDDSWESHLQCNGRSILWDLRKPVKAAIAATAEYISGLLPSHLVYSHAHETAVEDWTWSVGCNPLSITSHGWQLSEFQQDAIGRNYIITSVEESIQIVNSAIQRLITERATEKGFKIFKAHESLMIEKYNAVVSLWRRVSAMSKGLKYGDMVKLMSMLEDASHGFSRAVNSTISSLHPVQCTRERKLDVQLDSTTLPAFLAVFLLLWFLLRPRRPKPKIN</sequence>
<dbReference type="Pfam" id="PF25483">
    <property type="entry name" value="DUF7906"/>
    <property type="match status" value="1"/>
</dbReference>